<dbReference type="EMBL" id="GGLE01001859">
    <property type="protein sequence ID" value="MBY05985.1"/>
    <property type="molecule type" value="Transcribed_RNA"/>
</dbReference>
<accession>A0A2R5L942</accession>
<dbReference type="PANTHER" id="PTHR35317">
    <property type="entry name" value="OS04G0629600 PROTEIN"/>
    <property type="match status" value="1"/>
</dbReference>
<dbReference type="Pfam" id="PF14223">
    <property type="entry name" value="Retrotran_gag_2"/>
    <property type="match status" value="1"/>
</dbReference>
<dbReference type="PANTHER" id="PTHR35317:SF23">
    <property type="entry name" value="OS04G0629600 PROTEIN"/>
    <property type="match status" value="1"/>
</dbReference>
<protein>
    <submittedName>
        <fullName evidence="1">Putative retrotransposon protein ty1-copia subclass</fullName>
    </submittedName>
</protein>
<name>A0A2R5L942_9ACAR</name>
<sequence length="159" mass="18352">MSDELKLPKPSSDNYHSRSIRVRAALVQKGCWEAIDLGYSSREMSAQEKKTDNKALTFLFLVVEDNYLDDIGASARAKEAWDTLHEMHSKFGLLHVLQLMRDFFNVKLKRKELMNDYLGRLMDLHRKLSNAGYAFTDREVALVMLMGLRGTYMSHLFST</sequence>
<proteinExistence type="predicted"/>
<dbReference type="AlphaFoldDB" id="A0A2R5L942"/>
<reference evidence="1" key="1">
    <citation type="submission" date="2018-03" db="EMBL/GenBank/DDBJ databases">
        <title>The relapsing fever spirochete Borrelia turicatae persists in the highly oxidative environment of its soft-bodied tick vector.</title>
        <authorList>
            <person name="Bourret T.J."/>
            <person name="Boyle W.K."/>
            <person name="Valenzuela J.G."/>
            <person name="Oliveira F."/>
            <person name="Lopez J.E."/>
        </authorList>
    </citation>
    <scope>NUCLEOTIDE SEQUENCE</scope>
    <source>
        <strain evidence="1">Kansas strain/isolate</strain>
        <tissue evidence="1">Salivary glands</tissue>
    </source>
</reference>
<organism evidence="1">
    <name type="scientific">Ornithodoros turicata</name>
    <dbReference type="NCBI Taxonomy" id="34597"/>
    <lineage>
        <taxon>Eukaryota</taxon>
        <taxon>Metazoa</taxon>
        <taxon>Ecdysozoa</taxon>
        <taxon>Arthropoda</taxon>
        <taxon>Chelicerata</taxon>
        <taxon>Arachnida</taxon>
        <taxon>Acari</taxon>
        <taxon>Parasitiformes</taxon>
        <taxon>Ixodida</taxon>
        <taxon>Ixodoidea</taxon>
        <taxon>Argasidae</taxon>
        <taxon>Ornithodorinae</taxon>
        <taxon>Ornithodoros</taxon>
    </lineage>
</organism>
<evidence type="ECO:0000313" key="1">
    <source>
        <dbReference type="EMBL" id="MBY05985.1"/>
    </source>
</evidence>